<dbReference type="GO" id="GO:0046872">
    <property type="term" value="F:metal ion binding"/>
    <property type="evidence" value="ECO:0007669"/>
    <property type="project" value="TreeGrafter"/>
</dbReference>
<name>A0A0F9VVU1_9ZZZZ</name>
<dbReference type="PROSITE" id="PS51707">
    <property type="entry name" value="CYTH"/>
    <property type="match status" value="1"/>
</dbReference>
<feature type="domain" description="CYTH" evidence="1">
    <location>
        <begin position="2"/>
        <end position="207"/>
    </location>
</feature>
<dbReference type="InterPro" id="IPR023577">
    <property type="entry name" value="CYTH_domain"/>
</dbReference>
<reference evidence="2" key="1">
    <citation type="journal article" date="2015" name="Nature">
        <title>Complex archaea that bridge the gap between prokaryotes and eukaryotes.</title>
        <authorList>
            <person name="Spang A."/>
            <person name="Saw J.H."/>
            <person name="Jorgensen S.L."/>
            <person name="Zaremba-Niedzwiedzka K."/>
            <person name="Martijn J."/>
            <person name="Lind A.E."/>
            <person name="van Eijk R."/>
            <person name="Schleper C."/>
            <person name="Guy L."/>
            <person name="Ettema T.J."/>
        </authorList>
    </citation>
    <scope>NUCLEOTIDE SEQUENCE</scope>
</reference>
<protein>
    <recommendedName>
        <fullName evidence="1">CYTH domain-containing protein</fullName>
    </recommendedName>
</protein>
<dbReference type="Gene3D" id="2.40.320.10">
    <property type="entry name" value="Hypothetical Protein Pfu-838710-001"/>
    <property type="match status" value="1"/>
</dbReference>
<dbReference type="GO" id="GO:0050355">
    <property type="term" value="F:inorganic triphosphate phosphatase activity"/>
    <property type="evidence" value="ECO:0007669"/>
    <property type="project" value="InterPro"/>
</dbReference>
<dbReference type="AlphaFoldDB" id="A0A0F9VVU1"/>
<proteinExistence type="predicted"/>
<gene>
    <name evidence="2" type="ORF">LCGC14_0049300</name>
</gene>
<dbReference type="Pfam" id="PF01928">
    <property type="entry name" value="CYTH"/>
    <property type="match status" value="1"/>
</dbReference>
<dbReference type="InterPro" id="IPR039013">
    <property type="entry name" value="YgiF"/>
</dbReference>
<evidence type="ECO:0000259" key="1">
    <source>
        <dbReference type="PROSITE" id="PS51707"/>
    </source>
</evidence>
<dbReference type="SUPFAM" id="SSF55154">
    <property type="entry name" value="CYTH-like phosphatases"/>
    <property type="match status" value="1"/>
</dbReference>
<dbReference type="EMBL" id="LAZR01000010">
    <property type="protein sequence ID" value="KKO08235.1"/>
    <property type="molecule type" value="Genomic_DNA"/>
</dbReference>
<dbReference type="PANTHER" id="PTHR39569:SF1">
    <property type="entry name" value="INORGANIC TRIPHOSPHATASE"/>
    <property type="match status" value="1"/>
</dbReference>
<accession>A0A0F9VVU1</accession>
<dbReference type="SMART" id="SM01118">
    <property type="entry name" value="CYTH"/>
    <property type="match status" value="1"/>
</dbReference>
<organism evidence="2">
    <name type="scientific">marine sediment metagenome</name>
    <dbReference type="NCBI Taxonomy" id="412755"/>
    <lineage>
        <taxon>unclassified sequences</taxon>
        <taxon>metagenomes</taxon>
        <taxon>ecological metagenomes</taxon>
    </lineage>
</organism>
<dbReference type="InterPro" id="IPR033469">
    <property type="entry name" value="CYTH-like_dom_sf"/>
</dbReference>
<dbReference type="CDD" id="cd07756">
    <property type="entry name" value="CYTH-like_Pase_CHAD"/>
    <property type="match status" value="1"/>
</dbReference>
<sequence>MGKETEIKLRASADVLNALREHPLLKSRLVDDWQISTLYNQYYDTPERDLAGAKVALRLRRDGDAIIQTLKSRGQSVAGLSERNEWDWNLQEQALDFSLLDDSCWPAALAELDKSTLQPVFTTDFQRTRVLLRWERDGEQVEVEAALDQGEVSAGEQVEPISELELEIRTGSPVALLDLALELCRDQVLMPCDISKAERGYRLFDPSSYALRLDAPQWQASTSVDDVIEGLVTQLLGRVQRLAEQYRYARQWKLFRELTGSMTALRACFGVFDLALPRSSAQAFIVPLDQLLAVFQPLVLEGWADDAAGEIARAQASEAFDQQLSDAAWGQLFVELALWLLAKRWQTKRPPRGDRIAALTLQRWLLGTVGKEIQELRVPHHNDTDHQVHEWMDQLPRLGRLHLLLGNFRSFLEVSEPDRLFGELNKLQALLEQYPQIEEEQRELLLAALRKQGQRVRKLNAWRELNQ</sequence>
<evidence type="ECO:0000313" key="2">
    <source>
        <dbReference type="EMBL" id="KKO08235.1"/>
    </source>
</evidence>
<comment type="caution">
    <text evidence="2">The sequence shown here is derived from an EMBL/GenBank/DDBJ whole genome shotgun (WGS) entry which is preliminary data.</text>
</comment>
<dbReference type="PANTHER" id="PTHR39569">
    <property type="entry name" value="INORGANIC TRIPHOSPHATASE"/>
    <property type="match status" value="1"/>
</dbReference>